<dbReference type="RefSeq" id="WP_231011008.1">
    <property type="nucleotide sequence ID" value="NZ_BAAAEW010000042.1"/>
</dbReference>
<dbReference type="PROSITE" id="PS51257">
    <property type="entry name" value="PROKAR_LIPOPROTEIN"/>
    <property type="match status" value="1"/>
</dbReference>
<feature type="signal peptide" evidence="1">
    <location>
        <begin position="1"/>
        <end position="23"/>
    </location>
</feature>
<dbReference type="EMBL" id="BAAAEW010000042">
    <property type="protein sequence ID" value="GAA0765666.1"/>
    <property type="molecule type" value="Genomic_DNA"/>
</dbReference>
<comment type="caution">
    <text evidence="2">The sequence shown here is derived from an EMBL/GenBank/DDBJ whole genome shotgun (WGS) entry which is preliminary data.</text>
</comment>
<dbReference type="Proteomes" id="UP001500279">
    <property type="component" value="Unassembled WGS sequence"/>
</dbReference>
<sequence length="138" mass="14913">MIRCVLLLSLQLGALLMAGCANTPPALRCAAGETRAISDTLYFGTARPEGAVSPEDWAEFLRSSVTPRFPQGLSVWPAAGQWRGADGAVVREASFVLSLLHEDDAASDAAIRALVADYKRRFLQESVLRVRADVCMSF</sequence>
<dbReference type="InterPro" id="IPR021957">
    <property type="entry name" value="DUF3574"/>
</dbReference>
<name>A0ABN1KFV8_9BURK</name>
<evidence type="ECO:0000313" key="3">
    <source>
        <dbReference type="Proteomes" id="UP001500279"/>
    </source>
</evidence>
<proteinExistence type="predicted"/>
<evidence type="ECO:0000256" key="1">
    <source>
        <dbReference type="SAM" id="SignalP"/>
    </source>
</evidence>
<dbReference type="Pfam" id="PF12098">
    <property type="entry name" value="DUF3574"/>
    <property type="match status" value="1"/>
</dbReference>
<organism evidence="2 3">
    <name type="scientific">Ideonella azotifigens</name>
    <dbReference type="NCBI Taxonomy" id="513160"/>
    <lineage>
        <taxon>Bacteria</taxon>
        <taxon>Pseudomonadati</taxon>
        <taxon>Pseudomonadota</taxon>
        <taxon>Betaproteobacteria</taxon>
        <taxon>Burkholderiales</taxon>
        <taxon>Sphaerotilaceae</taxon>
        <taxon>Ideonella</taxon>
    </lineage>
</organism>
<feature type="chain" id="PRO_5045272363" evidence="1">
    <location>
        <begin position="24"/>
        <end position="138"/>
    </location>
</feature>
<evidence type="ECO:0000313" key="2">
    <source>
        <dbReference type="EMBL" id="GAA0765666.1"/>
    </source>
</evidence>
<keyword evidence="3" id="KW-1185">Reference proteome</keyword>
<keyword evidence="1" id="KW-0732">Signal</keyword>
<accession>A0ABN1KFV8</accession>
<gene>
    <name evidence="2" type="ORF">GCM10009107_53010</name>
</gene>
<reference evidence="2 3" key="1">
    <citation type="journal article" date="2019" name="Int. J. Syst. Evol. Microbiol.">
        <title>The Global Catalogue of Microorganisms (GCM) 10K type strain sequencing project: providing services to taxonomists for standard genome sequencing and annotation.</title>
        <authorList>
            <consortium name="The Broad Institute Genomics Platform"/>
            <consortium name="The Broad Institute Genome Sequencing Center for Infectious Disease"/>
            <person name="Wu L."/>
            <person name="Ma J."/>
        </authorList>
    </citation>
    <scope>NUCLEOTIDE SEQUENCE [LARGE SCALE GENOMIC DNA]</scope>
    <source>
        <strain evidence="2 3">JCM 15503</strain>
    </source>
</reference>
<protein>
    <submittedName>
        <fullName evidence="2">DUF3574 domain-containing protein</fullName>
    </submittedName>
</protein>